<evidence type="ECO:0000256" key="6">
    <source>
        <dbReference type="ARBA" id="ARBA00022737"/>
    </source>
</evidence>
<keyword evidence="6" id="KW-0677">Repeat</keyword>
<evidence type="ECO:0000256" key="7">
    <source>
        <dbReference type="ARBA" id="ARBA00022869"/>
    </source>
</evidence>
<dbReference type="Pfam" id="PF01413">
    <property type="entry name" value="C4"/>
    <property type="match status" value="2"/>
</dbReference>
<feature type="compositionally biased region" description="Pro residues" evidence="10">
    <location>
        <begin position="8"/>
        <end position="22"/>
    </location>
</feature>
<evidence type="ECO:0000256" key="9">
    <source>
        <dbReference type="ARBA" id="ARBA00023157"/>
    </source>
</evidence>
<dbReference type="PANTHER" id="PTHR37456">
    <property type="entry name" value="SI:CH211-266K2.1"/>
    <property type="match status" value="1"/>
</dbReference>
<dbReference type="GO" id="GO:0005604">
    <property type="term" value="C:basement membrane"/>
    <property type="evidence" value="ECO:0007669"/>
    <property type="project" value="UniProtKB-SubCell"/>
</dbReference>
<feature type="region of interest" description="Disordered" evidence="10">
    <location>
        <begin position="145"/>
        <end position="215"/>
    </location>
</feature>
<evidence type="ECO:0000256" key="1">
    <source>
        <dbReference type="ARBA" id="ARBA00003696"/>
    </source>
</evidence>
<evidence type="ECO:0000256" key="3">
    <source>
        <dbReference type="ARBA" id="ARBA00022525"/>
    </source>
</evidence>
<keyword evidence="13" id="KW-1185">Reference proteome</keyword>
<protein>
    <recommendedName>
        <fullName evidence="11">Collagen IV NC1 domain-containing protein</fullName>
    </recommendedName>
</protein>
<dbReference type="AlphaFoldDB" id="A0A3B4A7R9"/>
<dbReference type="InterPro" id="IPR016187">
    <property type="entry name" value="CTDL_fold"/>
</dbReference>
<dbReference type="PANTHER" id="PTHR37456:SF6">
    <property type="entry name" value="COLLAGEN ALPHA-1(XXIII) CHAIN-LIKE ISOFORM X2"/>
    <property type="match status" value="1"/>
</dbReference>
<dbReference type="InterPro" id="IPR036954">
    <property type="entry name" value="Collagen_IV_NC_sf"/>
</dbReference>
<sequence>MSFSQGPFGPPGLRGPPGPPGDPGLLIRQGTKGEKGDPGPPGATGADGPGFSGAPGSQGPRGTQGELGVPGPKGERKVIRVYGEEGPPGTTGSPGAPGERGEDGVFGLRGFRGRDGSPGPDGAQGEDQDSALTLITVLLTSLDVPGAAGEQGTQGEPGLPGVSGPPGDSGQMGPPVRGFDGPQGANGLPGFSGLPGAEGFRGDLGRKGAIGPPGKLEGASHSDGFLFTRHSQSLHIPECPAALSRVYSGFSLLFINGNNRAHGQDLGSLGSCLPRFSTMPFLFCNPDSTCRYASRNDYSYWLSTDQSESSSDLLSESQLQNHISRCTVCESRSNVMAVHSQTSSVPDCPQDWDSLWSGFSFVMPLVSPGSCLEIFRKIPFIECHGRGTCNYYTDSYSYWLAALDPAYMFSKPVPQTDSVSPERLISRCRVCIKRLNQD</sequence>
<dbReference type="InterPro" id="IPR008160">
    <property type="entry name" value="Collagen"/>
</dbReference>
<evidence type="ECO:0000256" key="5">
    <source>
        <dbReference type="ARBA" id="ARBA00022729"/>
    </source>
</evidence>
<dbReference type="Proteomes" id="UP000261520">
    <property type="component" value="Unplaced"/>
</dbReference>
<comment type="subcellular location">
    <subcellularLocation>
        <location evidence="2">Secreted</location>
        <location evidence="2">Extracellular space</location>
        <location evidence="2">Extracellular matrix</location>
        <location evidence="2">Basement membrane</location>
    </subcellularLocation>
</comment>
<dbReference type="SUPFAM" id="SSF56436">
    <property type="entry name" value="C-type lectin-like"/>
    <property type="match status" value="2"/>
</dbReference>
<evidence type="ECO:0000256" key="2">
    <source>
        <dbReference type="ARBA" id="ARBA00004302"/>
    </source>
</evidence>
<keyword evidence="9" id="KW-1015">Disulfide bond</keyword>
<dbReference type="PROSITE" id="PS51403">
    <property type="entry name" value="NC1_IV"/>
    <property type="match status" value="1"/>
</dbReference>
<evidence type="ECO:0000256" key="8">
    <source>
        <dbReference type="ARBA" id="ARBA00023119"/>
    </source>
</evidence>
<keyword evidence="5" id="KW-0732">Signal</keyword>
<keyword evidence="7" id="KW-0084">Basement membrane</keyword>
<dbReference type="SMART" id="SM00111">
    <property type="entry name" value="C4"/>
    <property type="match status" value="2"/>
</dbReference>
<evidence type="ECO:0000259" key="11">
    <source>
        <dbReference type="PROSITE" id="PS51403"/>
    </source>
</evidence>
<feature type="region of interest" description="Disordered" evidence="10">
    <location>
        <begin position="1"/>
        <end position="127"/>
    </location>
</feature>
<dbReference type="Ensembl" id="ENSPMGT00000013527.1">
    <property type="protein sequence ID" value="ENSPMGP00000012679.1"/>
    <property type="gene ID" value="ENSPMGG00000010454.1"/>
</dbReference>
<reference evidence="12" key="1">
    <citation type="submission" date="2025-08" db="UniProtKB">
        <authorList>
            <consortium name="Ensembl"/>
        </authorList>
    </citation>
    <scope>IDENTIFICATION</scope>
</reference>
<dbReference type="GO" id="GO:0005581">
    <property type="term" value="C:collagen trimer"/>
    <property type="evidence" value="ECO:0007669"/>
    <property type="project" value="UniProtKB-KW"/>
</dbReference>
<dbReference type="Pfam" id="PF01391">
    <property type="entry name" value="Collagen"/>
    <property type="match status" value="2"/>
</dbReference>
<keyword evidence="3" id="KW-0964">Secreted</keyword>
<evidence type="ECO:0000256" key="4">
    <source>
        <dbReference type="ARBA" id="ARBA00022530"/>
    </source>
</evidence>
<accession>A0A3B4A7R9</accession>
<proteinExistence type="predicted"/>
<dbReference type="InterPro" id="IPR050938">
    <property type="entry name" value="Collagen_Structural_Proteins"/>
</dbReference>
<dbReference type="Gene3D" id="2.170.240.10">
    <property type="entry name" value="Collagen IV, non-collagenous"/>
    <property type="match status" value="1"/>
</dbReference>
<dbReference type="GO" id="GO:0005201">
    <property type="term" value="F:extracellular matrix structural constituent"/>
    <property type="evidence" value="ECO:0007669"/>
    <property type="project" value="InterPro"/>
</dbReference>
<evidence type="ECO:0000313" key="12">
    <source>
        <dbReference type="Ensembl" id="ENSPMGP00000012679.1"/>
    </source>
</evidence>
<dbReference type="InterPro" id="IPR001442">
    <property type="entry name" value="Collagen_IV_NC"/>
</dbReference>
<keyword evidence="4" id="KW-0272">Extracellular matrix</keyword>
<comment type="function">
    <text evidence="1">Type IV collagen is the major structural component of glomerular basement membranes (GBM), forming a 'chicken-wire' meshwork together with laminins, proteoglycans and entactin/nidogen.</text>
</comment>
<evidence type="ECO:0000256" key="10">
    <source>
        <dbReference type="SAM" id="MobiDB-lite"/>
    </source>
</evidence>
<organism evidence="12 13">
    <name type="scientific">Periophthalmus magnuspinnatus</name>
    <dbReference type="NCBI Taxonomy" id="409849"/>
    <lineage>
        <taxon>Eukaryota</taxon>
        <taxon>Metazoa</taxon>
        <taxon>Chordata</taxon>
        <taxon>Craniata</taxon>
        <taxon>Vertebrata</taxon>
        <taxon>Euteleostomi</taxon>
        <taxon>Actinopterygii</taxon>
        <taxon>Neopterygii</taxon>
        <taxon>Teleostei</taxon>
        <taxon>Neoteleostei</taxon>
        <taxon>Acanthomorphata</taxon>
        <taxon>Gobiaria</taxon>
        <taxon>Gobiiformes</taxon>
        <taxon>Gobioidei</taxon>
        <taxon>Gobiidae</taxon>
        <taxon>Oxudercinae</taxon>
        <taxon>Periophthalmus</taxon>
    </lineage>
</organism>
<evidence type="ECO:0000313" key="13">
    <source>
        <dbReference type="Proteomes" id="UP000261520"/>
    </source>
</evidence>
<dbReference type="FunFam" id="2.170.240.10:FF:000001">
    <property type="entry name" value="Collagen IV alpha 1 chain"/>
    <property type="match status" value="1"/>
</dbReference>
<feature type="compositionally biased region" description="Low complexity" evidence="10">
    <location>
        <begin position="84"/>
        <end position="97"/>
    </location>
</feature>
<feature type="domain" description="Collagen IV NC1" evidence="11">
    <location>
        <begin position="224"/>
        <end position="435"/>
    </location>
</feature>
<reference evidence="12" key="2">
    <citation type="submission" date="2025-09" db="UniProtKB">
        <authorList>
            <consortium name="Ensembl"/>
        </authorList>
    </citation>
    <scope>IDENTIFICATION</scope>
</reference>
<name>A0A3B4A7R9_9GOBI</name>
<keyword evidence="8" id="KW-0176">Collagen</keyword>